<organism evidence="2 3">
    <name type="scientific">Pectobacterium brasiliense</name>
    <dbReference type="NCBI Taxonomy" id="180957"/>
    <lineage>
        <taxon>Bacteria</taxon>
        <taxon>Pseudomonadati</taxon>
        <taxon>Pseudomonadota</taxon>
        <taxon>Gammaproteobacteria</taxon>
        <taxon>Enterobacterales</taxon>
        <taxon>Pectobacteriaceae</taxon>
        <taxon>Pectobacterium</taxon>
    </lineage>
</organism>
<sequence length="135" mass="15736">MVINKNIVFFAFIAMTVCVLIKLMTIDSLSYTKENWFYDHFFSMEVIRETPLVSQDYYITYSARDGNKPETNIIFFMGTADQSKLESYLIAKGFIPENIDANTIRWRSLSYSEYDVYLSVYPDKKEIIMAAIALD</sequence>
<dbReference type="RefSeq" id="WP_320714375.1">
    <property type="nucleotide sequence ID" value="NZ_JAXHOZ010000047.1"/>
</dbReference>
<keyword evidence="1" id="KW-0472">Membrane</keyword>
<dbReference type="Proteomes" id="UP001269968">
    <property type="component" value="Unassembled WGS sequence"/>
</dbReference>
<comment type="caution">
    <text evidence="2">The sequence shown here is derived from an EMBL/GenBank/DDBJ whole genome shotgun (WGS) entry which is preliminary data.</text>
</comment>
<keyword evidence="1" id="KW-1133">Transmembrane helix</keyword>
<proteinExistence type="predicted"/>
<feature type="transmembrane region" description="Helical" evidence="1">
    <location>
        <begin position="6"/>
        <end position="24"/>
    </location>
</feature>
<dbReference type="AlphaFoldDB" id="A0AAW9HCW7"/>
<evidence type="ECO:0008006" key="4">
    <source>
        <dbReference type="Google" id="ProtNLM"/>
    </source>
</evidence>
<reference evidence="2" key="1">
    <citation type="submission" date="2023-11" db="EMBL/GenBank/DDBJ databases">
        <title>Comparative genomics revealed phylogeny of phytopathogenic Pectobacterium aroidearum based on whole-genome sequencing and function of putative horizontal acquire islands in P. aroidearum PccS1.</title>
        <authorList>
            <person name="Fan J."/>
            <person name="Yang L."/>
        </authorList>
    </citation>
    <scope>NUCLEOTIDE SEQUENCE</scope>
    <source>
        <strain evidence="2">NJAU140</strain>
    </source>
</reference>
<keyword evidence="1" id="KW-0812">Transmembrane</keyword>
<gene>
    <name evidence="2" type="ORF">SOV92_11840</name>
</gene>
<evidence type="ECO:0000313" key="2">
    <source>
        <dbReference type="EMBL" id="MDY4378511.1"/>
    </source>
</evidence>
<evidence type="ECO:0000256" key="1">
    <source>
        <dbReference type="SAM" id="Phobius"/>
    </source>
</evidence>
<dbReference type="EMBL" id="JAXHOZ010000047">
    <property type="protein sequence ID" value="MDY4378511.1"/>
    <property type="molecule type" value="Genomic_DNA"/>
</dbReference>
<name>A0AAW9HCW7_9GAMM</name>
<protein>
    <recommendedName>
        <fullName evidence="4">Lipoprotein</fullName>
    </recommendedName>
</protein>
<accession>A0AAW9HCW7</accession>
<evidence type="ECO:0000313" key="3">
    <source>
        <dbReference type="Proteomes" id="UP001269968"/>
    </source>
</evidence>